<gene>
    <name evidence="5" type="ORF">TRFO_21935</name>
</gene>
<dbReference type="GeneID" id="94836980"/>
<dbReference type="AlphaFoldDB" id="A0A1J4KCW7"/>
<keyword evidence="1" id="KW-0677">Repeat</keyword>
<feature type="domain" description="RRM" evidence="4">
    <location>
        <begin position="8"/>
        <end position="86"/>
    </location>
</feature>
<evidence type="ECO:0000259" key="4">
    <source>
        <dbReference type="PROSITE" id="PS50102"/>
    </source>
</evidence>
<dbReference type="SUPFAM" id="SSF54928">
    <property type="entry name" value="RNA-binding domain, RBD"/>
    <property type="match status" value="3"/>
</dbReference>
<dbReference type="InterPro" id="IPR035979">
    <property type="entry name" value="RBD_domain_sf"/>
</dbReference>
<evidence type="ECO:0000256" key="2">
    <source>
        <dbReference type="ARBA" id="ARBA00022884"/>
    </source>
</evidence>
<dbReference type="PANTHER" id="PTHR24012">
    <property type="entry name" value="RNA BINDING PROTEIN"/>
    <property type="match status" value="1"/>
</dbReference>
<sequence length="421" mass="47973">MTEQKEVSTVYVGDLPNQVGDDFVLDFFGGVGKIVSHKIQISNRPGKHSAFAFIVYSTREEAERAVNELNYTKLNGIPIRMNIADPEYEKIRNSGRGNIIIRNLDSSIGVEDLHQAFSTFGEIISCRIQSVKGKSINYGYVQFKNPADADEAIREMEGASINDRKVVIELFKPVDNFYNIWIKTLPPSITTSQELVEWFSKFGEAQKAILVKFPDRPDQNQGVITLADPEVTRTIFDEMNGAKIDGVTITCDRISNKDKFAMLSENKARWDNFKYENVKGRNLYVKNIPADITHDELQTEFGQFGEIDSVHIKKQGVYPYAFITFSTEEGAATAIERSTFMQIDGKQVYVGVYYKKQDLLKMKFNRDEIRNAKSELLKRVELSVGQKSPLFVRAKDLSDDQIKVLYTNLDVYDEWINQNEA</sequence>
<evidence type="ECO:0000256" key="3">
    <source>
        <dbReference type="PROSITE-ProRule" id="PRU00176"/>
    </source>
</evidence>
<keyword evidence="2 3" id="KW-0694">RNA-binding</keyword>
<reference evidence="5" key="1">
    <citation type="submission" date="2016-10" db="EMBL/GenBank/DDBJ databases">
        <authorList>
            <person name="Benchimol M."/>
            <person name="Almeida L.G."/>
            <person name="Vasconcelos A.T."/>
            <person name="Perreira-Neves A."/>
            <person name="Rosa I.A."/>
            <person name="Tasca T."/>
            <person name="Bogo M.R."/>
            <person name="de Souza W."/>
        </authorList>
    </citation>
    <scope>NUCLEOTIDE SEQUENCE [LARGE SCALE GENOMIC DNA]</scope>
    <source>
        <strain evidence="5">K</strain>
    </source>
</reference>
<evidence type="ECO:0000313" key="6">
    <source>
        <dbReference type="Proteomes" id="UP000179807"/>
    </source>
</evidence>
<dbReference type="CDD" id="cd00590">
    <property type="entry name" value="RRM_SF"/>
    <property type="match status" value="3"/>
</dbReference>
<dbReference type="Proteomes" id="UP000179807">
    <property type="component" value="Unassembled WGS sequence"/>
</dbReference>
<evidence type="ECO:0000313" key="5">
    <source>
        <dbReference type="EMBL" id="OHT09271.1"/>
    </source>
</evidence>
<organism evidence="5 6">
    <name type="scientific">Tritrichomonas foetus</name>
    <dbReference type="NCBI Taxonomy" id="1144522"/>
    <lineage>
        <taxon>Eukaryota</taxon>
        <taxon>Metamonada</taxon>
        <taxon>Parabasalia</taxon>
        <taxon>Tritrichomonadida</taxon>
        <taxon>Tritrichomonadidae</taxon>
        <taxon>Tritrichomonas</taxon>
    </lineage>
</organism>
<evidence type="ECO:0000256" key="1">
    <source>
        <dbReference type="ARBA" id="ARBA00022737"/>
    </source>
</evidence>
<protein>
    <submittedName>
        <fullName evidence="5">Polyadenylate-binding protein</fullName>
    </submittedName>
</protein>
<dbReference type="EMBL" id="MLAK01000644">
    <property type="protein sequence ID" value="OHT09271.1"/>
    <property type="molecule type" value="Genomic_DNA"/>
</dbReference>
<dbReference type="GO" id="GO:0003723">
    <property type="term" value="F:RNA binding"/>
    <property type="evidence" value="ECO:0007669"/>
    <property type="project" value="UniProtKB-UniRule"/>
</dbReference>
<dbReference type="OrthoDB" id="19742at2759"/>
<dbReference type="SMART" id="SM00360">
    <property type="entry name" value="RRM"/>
    <property type="match status" value="4"/>
</dbReference>
<comment type="caution">
    <text evidence="5">The sequence shown here is derived from an EMBL/GenBank/DDBJ whole genome shotgun (WGS) entry which is preliminary data.</text>
</comment>
<feature type="domain" description="RRM" evidence="4">
    <location>
        <begin position="97"/>
        <end position="173"/>
    </location>
</feature>
<dbReference type="InterPro" id="IPR012677">
    <property type="entry name" value="Nucleotide-bd_a/b_plait_sf"/>
</dbReference>
<dbReference type="RefSeq" id="XP_068362407.1">
    <property type="nucleotide sequence ID" value="XM_068502276.1"/>
</dbReference>
<keyword evidence="6" id="KW-1185">Reference proteome</keyword>
<dbReference type="VEuPathDB" id="TrichDB:TRFO_21935"/>
<name>A0A1J4KCW7_9EUKA</name>
<dbReference type="PROSITE" id="PS50102">
    <property type="entry name" value="RRM"/>
    <property type="match status" value="4"/>
</dbReference>
<feature type="domain" description="RRM" evidence="4">
    <location>
        <begin position="178"/>
        <end position="256"/>
    </location>
</feature>
<feature type="domain" description="RRM" evidence="4">
    <location>
        <begin position="281"/>
        <end position="367"/>
    </location>
</feature>
<dbReference type="Gene3D" id="3.30.70.330">
    <property type="match status" value="4"/>
</dbReference>
<dbReference type="InterPro" id="IPR000504">
    <property type="entry name" value="RRM_dom"/>
</dbReference>
<dbReference type="Pfam" id="PF00076">
    <property type="entry name" value="RRM_1"/>
    <property type="match status" value="4"/>
</dbReference>
<proteinExistence type="predicted"/>
<accession>A0A1J4KCW7</accession>